<keyword evidence="3" id="KW-1185">Reference proteome</keyword>
<dbReference type="GO" id="GO:0005737">
    <property type="term" value="C:cytoplasm"/>
    <property type="evidence" value="ECO:0007669"/>
    <property type="project" value="TreeGrafter"/>
</dbReference>
<organism evidence="2 3">
    <name type="scientific">Paenibacillus albidus</name>
    <dbReference type="NCBI Taxonomy" id="2041023"/>
    <lineage>
        <taxon>Bacteria</taxon>
        <taxon>Bacillati</taxon>
        <taxon>Bacillota</taxon>
        <taxon>Bacilli</taxon>
        <taxon>Bacillales</taxon>
        <taxon>Paenibacillaceae</taxon>
        <taxon>Paenibacillus</taxon>
    </lineage>
</organism>
<reference evidence="2" key="1">
    <citation type="journal article" date="2014" name="Int. J. Syst. Evol. Microbiol.">
        <title>Complete genome sequence of Corynebacterium casei LMG S-19264T (=DSM 44701T), isolated from a smear-ripened cheese.</title>
        <authorList>
            <consortium name="US DOE Joint Genome Institute (JGI-PGF)"/>
            <person name="Walter F."/>
            <person name="Albersmeier A."/>
            <person name="Kalinowski J."/>
            <person name="Ruckert C."/>
        </authorList>
    </citation>
    <scope>NUCLEOTIDE SEQUENCE</scope>
    <source>
        <strain evidence="2">CGMCC 1.16134</strain>
    </source>
</reference>
<proteinExistence type="predicted"/>
<dbReference type="InterPro" id="IPR029052">
    <property type="entry name" value="Metallo-depent_PP-like"/>
</dbReference>
<protein>
    <submittedName>
        <fullName evidence="2">Metallophosphatase</fullName>
    </submittedName>
</protein>
<dbReference type="InterPro" id="IPR011230">
    <property type="entry name" value="PAP14/16/28/29"/>
</dbReference>
<comment type="caution">
    <text evidence="2">The sequence shown here is derived from an EMBL/GenBank/DDBJ whole genome shotgun (WGS) entry which is preliminary data.</text>
</comment>
<gene>
    <name evidence="2" type="ORF">GCM10010912_36560</name>
</gene>
<dbReference type="SUPFAM" id="SSF56300">
    <property type="entry name" value="Metallo-dependent phosphatases"/>
    <property type="match status" value="1"/>
</dbReference>
<dbReference type="Gene3D" id="3.60.21.10">
    <property type="match status" value="1"/>
</dbReference>
<dbReference type="GO" id="GO:0016788">
    <property type="term" value="F:hydrolase activity, acting on ester bonds"/>
    <property type="evidence" value="ECO:0007669"/>
    <property type="project" value="TreeGrafter"/>
</dbReference>
<dbReference type="Proteomes" id="UP000637643">
    <property type="component" value="Unassembled WGS sequence"/>
</dbReference>
<dbReference type="EMBL" id="BMKR01000015">
    <property type="protein sequence ID" value="GGF87995.1"/>
    <property type="molecule type" value="Genomic_DNA"/>
</dbReference>
<dbReference type="PANTHER" id="PTHR32440:SF11">
    <property type="entry name" value="METALLOPHOSPHOESTERASE DOMAIN-CONTAINING PROTEIN"/>
    <property type="match status" value="1"/>
</dbReference>
<evidence type="ECO:0000313" key="3">
    <source>
        <dbReference type="Proteomes" id="UP000637643"/>
    </source>
</evidence>
<dbReference type="CDD" id="cd07383">
    <property type="entry name" value="MPP_Dcr2"/>
    <property type="match status" value="1"/>
</dbReference>
<reference evidence="2" key="2">
    <citation type="submission" date="2020-09" db="EMBL/GenBank/DDBJ databases">
        <authorList>
            <person name="Sun Q."/>
            <person name="Zhou Y."/>
        </authorList>
    </citation>
    <scope>NUCLEOTIDE SEQUENCE</scope>
    <source>
        <strain evidence="2">CGMCC 1.16134</strain>
    </source>
</reference>
<sequence>MNKQQLAFRDNGTFKIVQFTDIHLKDGIHPEKDTRTLALMEQIVETEQPDLIVFTGDLISSEETGDPQAVFRRVIEVAAQAKTPFAVIYGNHDSEKGVTRAELQEILTEYEYCVSKAGPEDIHGTGNYALTLDNHAGERESAVLYFVDSGEYAPAEIGGYAWIHPDQVGWYVQESRQIRARNGGPLPGLAFLHIPLPEYHEVWQSGTVEGRKGEMVCCPKINSGLFTAMLESGDVMAAFAGHDHDNDYIGVLHGITLAYGRVTGHNTYGVLERGARVIQLLEGERRFNTWLRLEDGSVI</sequence>
<accession>A0A917FLF0</accession>
<feature type="domain" description="Calcineurin-like phosphoesterase" evidence="1">
    <location>
        <begin position="14"/>
        <end position="245"/>
    </location>
</feature>
<name>A0A917FLF0_9BACL</name>
<dbReference type="RefSeq" id="WP_189027355.1">
    <property type="nucleotide sequence ID" value="NZ_BMKR01000015.1"/>
</dbReference>
<dbReference type="AlphaFoldDB" id="A0A917FLF0"/>
<dbReference type="Pfam" id="PF00149">
    <property type="entry name" value="Metallophos"/>
    <property type="match status" value="1"/>
</dbReference>
<dbReference type="InterPro" id="IPR004843">
    <property type="entry name" value="Calcineurin-like_PHP"/>
</dbReference>
<evidence type="ECO:0000313" key="2">
    <source>
        <dbReference type="EMBL" id="GGF87995.1"/>
    </source>
</evidence>
<dbReference type="PANTHER" id="PTHR32440">
    <property type="entry name" value="PHOSPHATASE DCR2-RELATED-RELATED"/>
    <property type="match status" value="1"/>
</dbReference>
<evidence type="ECO:0000259" key="1">
    <source>
        <dbReference type="Pfam" id="PF00149"/>
    </source>
</evidence>
<dbReference type="PIRSF" id="PIRSF030250">
    <property type="entry name" value="Ptase_At2g46880"/>
    <property type="match status" value="1"/>
</dbReference>